<dbReference type="AlphaFoldDB" id="A0A077AV91"/>
<evidence type="ECO:0000313" key="3">
    <source>
        <dbReference type="Proteomes" id="UP000028926"/>
    </source>
</evidence>
<dbReference type="PANTHER" id="PTHR22946:SF0">
    <property type="entry name" value="DIENELACTONE HYDROLASE DOMAIN-CONTAINING PROTEIN"/>
    <property type="match status" value="1"/>
</dbReference>
<dbReference type="Gene3D" id="3.40.50.1820">
    <property type="entry name" value="alpha/beta hydrolase"/>
    <property type="match status" value="1"/>
</dbReference>
<dbReference type="STRING" id="91604.ID47_10575"/>
<evidence type="ECO:0000259" key="1">
    <source>
        <dbReference type="Pfam" id="PF01738"/>
    </source>
</evidence>
<reference evidence="2 3" key="1">
    <citation type="submission" date="2014-07" db="EMBL/GenBank/DDBJ databases">
        <title>Comparative genomic insights into amoeba endosymbionts belonging to the families of Holosporaceae and Candidatus Midichloriaceae within Rickettsiales.</title>
        <authorList>
            <person name="Wang Z."/>
            <person name="Wu M."/>
        </authorList>
    </citation>
    <scope>NUCLEOTIDE SEQUENCE [LARGE SCALE GENOMIC DNA]</scope>
    <source>
        <strain evidence="2">PRA3</strain>
    </source>
</reference>
<dbReference type="KEGG" id="paca:ID47_10575"/>
<dbReference type="eggNOG" id="COG0412">
    <property type="taxonomic scope" value="Bacteria"/>
</dbReference>
<dbReference type="RefSeq" id="WP_038466129.1">
    <property type="nucleotide sequence ID" value="NZ_CP008941.1"/>
</dbReference>
<dbReference type="OrthoDB" id="9787933at2"/>
<protein>
    <recommendedName>
        <fullName evidence="1">Dienelactone hydrolase domain-containing protein</fullName>
    </recommendedName>
</protein>
<dbReference type="GO" id="GO:0016787">
    <property type="term" value="F:hydrolase activity"/>
    <property type="evidence" value="ECO:0007669"/>
    <property type="project" value="InterPro"/>
</dbReference>
<organism evidence="2 3">
    <name type="scientific">Candidatus Odyssella acanthamoebae</name>
    <dbReference type="NCBI Taxonomy" id="91604"/>
    <lineage>
        <taxon>Bacteria</taxon>
        <taxon>Pseudomonadati</taxon>
        <taxon>Pseudomonadota</taxon>
        <taxon>Alphaproteobacteria</taxon>
        <taxon>Holosporales</taxon>
        <taxon>Candidatus Paracaedibacteraceae</taxon>
        <taxon>Candidatus Odyssella</taxon>
    </lineage>
</organism>
<dbReference type="InterPro" id="IPR050261">
    <property type="entry name" value="FrsA_esterase"/>
</dbReference>
<feature type="domain" description="Dienelactone hydrolase" evidence="1">
    <location>
        <begin position="20"/>
        <end position="215"/>
    </location>
</feature>
<dbReference type="HOGENOM" id="CLU_054590_3_0_5"/>
<evidence type="ECO:0000313" key="2">
    <source>
        <dbReference type="EMBL" id="AIK97077.1"/>
    </source>
</evidence>
<dbReference type="EMBL" id="CP008941">
    <property type="protein sequence ID" value="AIK97077.1"/>
    <property type="molecule type" value="Genomic_DNA"/>
</dbReference>
<dbReference type="Pfam" id="PF01738">
    <property type="entry name" value="DLH"/>
    <property type="match status" value="1"/>
</dbReference>
<dbReference type="SUPFAM" id="SSF53474">
    <property type="entry name" value="alpha/beta-Hydrolases"/>
    <property type="match status" value="1"/>
</dbReference>
<gene>
    <name evidence="2" type="ORF">ID47_10575</name>
</gene>
<accession>A0A077AV91</accession>
<keyword evidence="3" id="KW-1185">Reference proteome</keyword>
<sequence length="240" mass="26967">MLTTHEIRPLYDGNQRLDFYYSYPDKPQGRLPAVLIFSPWSGRNHFAEHKANLLAQTGYIGIAVDLYGDGKTGETKAECSALMRPFIEDRQFLKNRITTIINHLKQDPTIDDQKIVVMGYCFGGLCALDTVRNNLGVCAGISIHGLYSKPDYKLPSLYGAKLLTLHGQKDPMVPAQDVHAFQQELQNAEVDWQMIIYGLGYHAFTNPEVPNDPHFGTVFNASLDNRTTVYVNAFLKEILG</sequence>
<proteinExistence type="predicted"/>
<dbReference type="Proteomes" id="UP000028926">
    <property type="component" value="Chromosome"/>
</dbReference>
<dbReference type="InterPro" id="IPR029058">
    <property type="entry name" value="AB_hydrolase_fold"/>
</dbReference>
<name>A0A077AV91_9PROT</name>
<dbReference type="InterPro" id="IPR002925">
    <property type="entry name" value="Dienelactn_hydro"/>
</dbReference>
<dbReference type="PANTHER" id="PTHR22946">
    <property type="entry name" value="DIENELACTONE HYDROLASE DOMAIN-CONTAINING PROTEIN-RELATED"/>
    <property type="match status" value="1"/>
</dbReference>